<feature type="transmembrane region" description="Helical" evidence="2">
    <location>
        <begin position="242"/>
        <end position="267"/>
    </location>
</feature>
<feature type="domain" description="DUF6535" evidence="3">
    <location>
        <begin position="76"/>
        <end position="238"/>
    </location>
</feature>
<sequence>MDPSREERRQEQERMRMVYEQLGRELKDEDWEQRRRKWNEEEKERENKDLWERIREKEEEEKRKKEAADQSYEKLQVEVKKYDDGMVLGWKEDIDTLLVFAGLFSAVVTAFLIESYQWLSEDTSVILLTQISKQLNGTQTQPTTFTPDASSIRINCFWFLSLIFSLTSALFGLLCKQWLREHQRDVPTRTVAENLALRQLRRDSFEKWGVASFLSALPILLEIALVFFFIGILDLLWTLHPILFGVCLAAISLSIGLYFLTTILPTITIPRDQARFISTWDPELRHDRYDFGQLAYQFICPYKSPQAWAVYKLFTTLPKPLLRFPFINNFTETHLRSLWDHIQVQTSSWSMFDLRVVRQFDQKVSVPFHSFQLQVYELRALQWAVTMFCDSPSMIPDLENVLETLPHSVALSAVLDRWDIAMWEVKEMDIGQYLRHPIQFPLLPKPITCDPPLHSREGIELLFWHRFWNFCTERYSACPTSFQDELLRKFRRNIPSGVVTLSKTHQFPIPLSFTIALWSHKEPLLQKLGLRLLRHFEEAWKPSPGYDKERHNEERVAFANGLAAHIYYSNPPSVLLTSKRGQDFIRFIHQEIITRQLYSHRLFKGRQWSIGWPSAIRKVQEVGKLPDNYFAPLPWFNGDLPPSSQLPQLEPIRYSVDTIGFHSDNPWNWNNPESWPARSPSWHNDPAGDDHQNIVMDTLRTLWNNARSLVGFRNRDRADEHTGDNALAGGTNQDDLRGLQILRHPGEGSSLPHMAYDNVQEDHATSGSMAGLSDVPHQASTSSLRDQGNDSRTGGDGGNGASTSRAVDVQESGGIQVHESWCNATSEVASGTLNQGIPKSQAVNESPALQSDNDEPAASRAILVVAGGTSSDRPEDSADDSPAPLSTTGGDKPDILVPPGTGPDHPQAVQAGKPSTTGNIASPSERQGEQARHDHEEQATGGIRGTADPSSSQDQGQRRLRRDKGRGSNTINNPNHLRMSRYE</sequence>
<feature type="transmembrane region" description="Helical" evidence="2">
    <location>
        <begin position="96"/>
        <end position="113"/>
    </location>
</feature>
<keyword evidence="2" id="KW-0472">Membrane</keyword>
<keyword evidence="5" id="KW-1185">Reference proteome</keyword>
<feature type="compositionally biased region" description="Polar residues" evidence="1">
    <location>
        <begin position="913"/>
        <end position="925"/>
    </location>
</feature>
<feature type="transmembrane region" description="Helical" evidence="2">
    <location>
        <begin position="208"/>
        <end position="230"/>
    </location>
</feature>
<proteinExistence type="predicted"/>
<dbReference type="Pfam" id="PF20153">
    <property type="entry name" value="DUF6535"/>
    <property type="match status" value="1"/>
</dbReference>
<feature type="compositionally biased region" description="Polar residues" evidence="1">
    <location>
        <begin position="837"/>
        <end position="851"/>
    </location>
</feature>
<accession>A0AAW0BGP6</accession>
<feature type="region of interest" description="Disordered" evidence="1">
    <location>
        <begin position="868"/>
        <end position="983"/>
    </location>
</feature>
<reference evidence="4 5" key="1">
    <citation type="submission" date="2024-01" db="EMBL/GenBank/DDBJ databases">
        <title>A draft genome for a cacao thread blight-causing isolate of Paramarasmius palmivorus.</title>
        <authorList>
            <person name="Baruah I.K."/>
            <person name="Bukari Y."/>
            <person name="Amoako-Attah I."/>
            <person name="Meinhardt L.W."/>
            <person name="Bailey B.A."/>
            <person name="Cohen S.P."/>
        </authorList>
    </citation>
    <scope>NUCLEOTIDE SEQUENCE [LARGE SCALE GENOMIC DNA]</scope>
    <source>
        <strain evidence="4 5">GH-12</strain>
    </source>
</reference>
<dbReference type="Proteomes" id="UP001383192">
    <property type="component" value="Unassembled WGS sequence"/>
</dbReference>
<evidence type="ECO:0000259" key="3">
    <source>
        <dbReference type="Pfam" id="PF20153"/>
    </source>
</evidence>
<dbReference type="InterPro" id="IPR045338">
    <property type="entry name" value="DUF6535"/>
</dbReference>
<protein>
    <recommendedName>
        <fullName evidence="3">DUF6535 domain-containing protein</fullName>
    </recommendedName>
</protein>
<feature type="compositionally biased region" description="Basic and acidic residues" evidence="1">
    <location>
        <begin position="926"/>
        <end position="938"/>
    </location>
</feature>
<name>A0AAW0BGP6_9AGAR</name>
<feature type="compositionally biased region" description="Polar residues" evidence="1">
    <location>
        <begin position="778"/>
        <end position="792"/>
    </location>
</feature>
<dbReference type="EMBL" id="JAYKXP010000128">
    <property type="protein sequence ID" value="KAK7024274.1"/>
    <property type="molecule type" value="Genomic_DNA"/>
</dbReference>
<evidence type="ECO:0000256" key="2">
    <source>
        <dbReference type="SAM" id="Phobius"/>
    </source>
</evidence>
<comment type="caution">
    <text evidence="4">The sequence shown here is derived from an EMBL/GenBank/DDBJ whole genome shotgun (WGS) entry which is preliminary data.</text>
</comment>
<feature type="transmembrane region" description="Helical" evidence="2">
    <location>
        <begin position="152"/>
        <end position="174"/>
    </location>
</feature>
<feature type="region of interest" description="Disordered" evidence="1">
    <location>
        <begin position="763"/>
        <end position="806"/>
    </location>
</feature>
<evidence type="ECO:0000313" key="4">
    <source>
        <dbReference type="EMBL" id="KAK7024274.1"/>
    </source>
</evidence>
<keyword evidence="2" id="KW-0812">Transmembrane</keyword>
<feature type="region of interest" description="Disordered" evidence="1">
    <location>
        <begin position="837"/>
        <end position="856"/>
    </location>
</feature>
<feature type="compositionally biased region" description="Basic and acidic residues" evidence="1">
    <location>
        <begin position="38"/>
        <end position="67"/>
    </location>
</feature>
<evidence type="ECO:0000313" key="5">
    <source>
        <dbReference type="Proteomes" id="UP001383192"/>
    </source>
</evidence>
<evidence type="ECO:0000256" key="1">
    <source>
        <dbReference type="SAM" id="MobiDB-lite"/>
    </source>
</evidence>
<organism evidence="4 5">
    <name type="scientific">Paramarasmius palmivorus</name>
    <dbReference type="NCBI Taxonomy" id="297713"/>
    <lineage>
        <taxon>Eukaryota</taxon>
        <taxon>Fungi</taxon>
        <taxon>Dikarya</taxon>
        <taxon>Basidiomycota</taxon>
        <taxon>Agaricomycotina</taxon>
        <taxon>Agaricomycetes</taxon>
        <taxon>Agaricomycetidae</taxon>
        <taxon>Agaricales</taxon>
        <taxon>Marasmiineae</taxon>
        <taxon>Marasmiaceae</taxon>
        <taxon>Paramarasmius</taxon>
    </lineage>
</organism>
<dbReference type="AlphaFoldDB" id="A0AAW0BGP6"/>
<feature type="region of interest" description="Disordered" evidence="1">
    <location>
        <begin position="30"/>
        <end position="67"/>
    </location>
</feature>
<gene>
    <name evidence="4" type="ORF">VNI00_016440</name>
</gene>
<keyword evidence="2" id="KW-1133">Transmembrane helix</keyword>